<sequence>MLGRMEHLTSEEIFGRDYSFSGADLLACNKRYKQTTQIKERTNKRI</sequence>
<evidence type="ECO:0000313" key="1">
    <source>
        <dbReference type="EMBL" id="CAG8750066.1"/>
    </source>
</evidence>
<gene>
    <name evidence="1" type="ORF">AMORRO_LOCUS15286</name>
</gene>
<proteinExistence type="predicted"/>
<dbReference type="AlphaFoldDB" id="A0A9N9ISX9"/>
<dbReference type="EMBL" id="CAJVPV010035031">
    <property type="protein sequence ID" value="CAG8750066.1"/>
    <property type="molecule type" value="Genomic_DNA"/>
</dbReference>
<name>A0A9N9ISX9_9GLOM</name>
<keyword evidence="2" id="KW-1185">Reference proteome</keyword>
<organism evidence="1 2">
    <name type="scientific">Acaulospora morrowiae</name>
    <dbReference type="NCBI Taxonomy" id="94023"/>
    <lineage>
        <taxon>Eukaryota</taxon>
        <taxon>Fungi</taxon>
        <taxon>Fungi incertae sedis</taxon>
        <taxon>Mucoromycota</taxon>
        <taxon>Glomeromycotina</taxon>
        <taxon>Glomeromycetes</taxon>
        <taxon>Diversisporales</taxon>
        <taxon>Acaulosporaceae</taxon>
        <taxon>Acaulospora</taxon>
    </lineage>
</organism>
<dbReference type="Proteomes" id="UP000789342">
    <property type="component" value="Unassembled WGS sequence"/>
</dbReference>
<comment type="caution">
    <text evidence="1">The sequence shown here is derived from an EMBL/GenBank/DDBJ whole genome shotgun (WGS) entry which is preliminary data.</text>
</comment>
<reference evidence="1" key="1">
    <citation type="submission" date="2021-06" db="EMBL/GenBank/DDBJ databases">
        <authorList>
            <person name="Kallberg Y."/>
            <person name="Tangrot J."/>
            <person name="Rosling A."/>
        </authorList>
    </citation>
    <scope>NUCLEOTIDE SEQUENCE</scope>
    <source>
        <strain evidence="1">CL551</strain>
    </source>
</reference>
<accession>A0A9N9ISX9</accession>
<feature type="non-terminal residue" evidence="1">
    <location>
        <position position="46"/>
    </location>
</feature>
<evidence type="ECO:0000313" key="2">
    <source>
        <dbReference type="Proteomes" id="UP000789342"/>
    </source>
</evidence>
<protein>
    <submittedName>
        <fullName evidence="1">14_t:CDS:1</fullName>
    </submittedName>
</protein>